<accession>A0A943TDH8</accession>
<dbReference type="GO" id="GO:0003677">
    <property type="term" value="F:DNA binding"/>
    <property type="evidence" value="ECO:0007669"/>
    <property type="project" value="InterPro"/>
</dbReference>
<organism evidence="6 7">
    <name type="scientific">Rothia mucilaginosa</name>
    <dbReference type="NCBI Taxonomy" id="43675"/>
    <lineage>
        <taxon>Bacteria</taxon>
        <taxon>Bacillati</taxon>
        <taxon>Actinomycetota</taxon>
        <taxon>Actinomycetes</taxon>
        <taxon>Micrococcales</taxon>
        <taxon>Micrococcaceae</taxon>
        <taxon>Rothia</taxon>
    </lineage>
</organism>
<dbReference type="AlphaFoldDB" id="A0A943TDH8"/>
<dbReference type="EMBL" id="JAGZXI010000006">
    <property type="protein sequence ID" value="MBS6634993.1"/>
    <property type="molecule type" value="Genomic_DNA"/>
</dbReference>
<dbReference type="InterPro" id="IPR002941">
    <property type="entry name" value="DNA_methylase_N4/N6"/>
</dbReference>
<dbReference type="InterPro" id="IPR002295">
    <property type="entry name" value="N4/N6-MTase_EcoPI_Mod-like"/>
</dbReference>
<evidence type="ECO:0000256" key="3">
    <source>
        <dbReference type="ARBA" id="ARBA00022679"/>
    </source>
</evidence>
<proteinExistence type="inferred from homology"/>
<dbReference type="SUPFAM" id="SSF53335">
    <property type="entry name" value="S-adenosyl-L-methionine-dependent methyltransferases"/>
    <property type="match status" value="1"/>
</dbReference>
<dbReference type="PROSITE" id="PS00092">
    <property type="entry name" value="N6_MTASE"/>
    <property type="match status" value="1"/>
</dbReference>
<evidence type="ECO:0000256" key="2">
    <source>
        <dbReference type="ARBA" id="ARBA00022603"/>
    </source>
</evidence>
<evidence type="ECO:0000259" key="5">
    <source>
        <dbReference type="Pfam" id="PF01555"/>
    </source>
</evidence>
<gene>
    <name evidence="6" type="ORF">KH265_04965</name>
</gene>
<dbReference type="PRINTS" id="PR00506">
    <property type="entry name" value="D21N6MTFRASE"/>
</dbReference>
<comment type="similarity">
    <text evidence="1">Belongs to the N(4)/N(6)-methyltransferase family.</text>
</comment>
<keyword evidence="2" id="KW-0489">Methyltransferase</keyword>
<comment type="caution">
    <text evidence="6">The sequence shown here is derived from an EMBL/GenBank/DDBJ whole genome shotgun (WGS) entry which is preliminary data.</text>
</comment>
<evidence type="ECO:0000313" key="6">
    <source>
        <dbReference type="EMBL" id="MBS6634993.1"/>
    </source>
</evidence>
<protein>
    <submittedName>
        <fullName evidence="6">Site-specific DNA-methyltransferase</fullName>
    </submittedName>
</protein>
<feature type="domain" description="DNA methylase N-4/N-6" evidence="5">
    <location>
        <begin position="66"/>
        <end position="439"/>
    </location>
</feature>
<name>A0A943TDH8_9MICC</name>
<dbReference type="InterPro" id="IPR029063">
    <property type="entry name" value="SAM-dependent_MTases_sf"/>
</dbReference>
<evidence type="ECO:0000256" key="1">
    <source>
        <dbReference type="ARBA" id="ARBA00006594"/>
    </source>
</evidence>
<keyword evidence="3" id="KW-0808">Transferase</keyword>
<dbReference type="Proteomes" id="UP000739069">
    <property type="component" value="Unassembled WGS sequence"/>
</dbReference>
<dbReference type="GO" id="GO:0032259">
    <property type="term" value="P:methylation"/>
    <property type="evidence" value="ECO:0007669"/>
    <property type="project" value="UniProtKB-KW"/>
</dbReference>
<dbReference type="RefSeq" id="WP_303952662.1">
    <property type="nucleotide sequence ID" value="NZ_JAGZXI010000006.1"/>
</dbReference>
<dbReference type="InterPro" id="IPR002052">
    <property type="entry name" value="DNA_methylase_N6_adenine_CS"/>
</dbReference>
<evidence type="ECO:0000256" key="4">
    <source>
        <dbReference type="ARBA" id="ARBA00022691"/>
    </source>
</evidence>
<dbReference type="GO" id="GO:0008170">
    <property type="term" value="F:N-methyltransferase activity"/>
    <property type="evidence" value="ECO:0007669"/>
    <property type="project" value="InterPro"/>
</dbReference>
<sequence length="660" mass="74023">MPELTWVGKNKVVTHHLDVPYRVLEKQYTYGKNADGTDVSSSENMVIHGDNLEALKSLLPMYEGRVDCIYIDPPYNTGNESWVYNDNVKDPQILKWLGEVVGKEGEDLSRHDKWLCMMYPRLRLLQRLLAPTGAIFISIDDNEAAHLRLICNEIFGARCFVADISWQRTATKRNDSKTIPLEVEHLLVFSKEPGWQPRKLERTPEADAGYKNPDNDYGPWASTLAFAPGASTHQGMVYAVQHPFTGDLIYPPVSNCWRYSQERLFPIFSEWTEYKLRDIDDAEKRAEICGISPEDVRPGVKALMLAKPLEVAQAEAKEVYDRGAWPRFYFTNGGKGGVRRKTYLDSVGGLLPSNFWEHQAAGNTDIAKKEILAIFKGRVAFETPKPTRLIERVLAIATDSDSIVLDSFAGSGTTAHAVLNANAKDRGNRKFILVELGDYAETVTAERVHRVIDGYVETTAEESVLFDQKINLASLKKGNQVFEEANAVAAEATQSGAYTKVSKPKLYTEVTGKNSASVSLRVTATVEHEKKAVGVPGSFAYYELGAPLFVQDGLNSEVPYEKMAEYIWYSETSTPLDPRGYNEAHKLHPHYLGKYDDTSYFFAYEPELATSLDRKYLGTVPTECAAGSYVIYAETCLLDEKDLLAHNITFKKIARDISRI</sequence>
<keyword evidence="4" id="KW-0949">S-adenosyl-L-methionine</keyword>
<dbReference type="Gene3D" id="3.40.50.150">
    <property type="entry name" value="Vaccinia Virus protein VP39"/>
    <property type="match status" value="1"/>
</dbReference>
<dbReference type="Pfam" id="PF01555">
    <property type="entry name" value="N6_N4_Mtase"/>
    <property type="match status" value="1"/>
</dbReference>
<reference evidence="6" key="1">
    <citation type="submission" date="2021-02" db="EMBL/GenBank/DDBJ databases">
        <title>Infant gut strain persistence is associated with maternal origin, phylogeny, and functional potential including surface adhesion and iron acquisition.</title>
        <authorList>
            <person name="Lou Y.C."/>
        </authorList>
    </citation>
    <scope>NUCLEOTIDE SEQUENCE</scope>
    <source>
        <strain evidence="6">L1_008_092G1_dasL1_008_092G1_concoct_16</strain>
    </source>
</reference>
<evidence type="ECO:0000313" key="7">
    <source>
        <dbReference type="Proteomes" id="UP000739069"/>
    </source>
</evidence>